<protein>
    <submittedName>
        <fullName evidence="9">Pept_C1 domain-containing protein</fullName>
    </submittedName>
</protein>
<dbReference type="GO" id="GO:0006508">
    <property type="term" value="P:proteolysis"/>
    <property type="evidence" value="ECO:0007669"/>
    <property type="project" value="UniProtKB-KW"/>
</dbReference>
<dbReference type="PANTHER" id="PTHR12411">
    <property type="entry name" value="CYSTEINE PROTEASE FAMILY C1-RELATED"/>
    <property type="match status" value="1"/>
</dbReference>
<dbReference type="FunFam" id="3.90.70.10:FF:000332">
    <property type="entry name" value="Cathepsin L1"/>
    <property type="match status" value="1"/>
</dbReference>
<dbReference type="AlphaFoldDB" id="A0A0N5CTR7"/>
<dbReference type="Pfam" id="PF00112">
    <property type="entry name" value="Peptidase_C1"/>
    <property type="match status" value="1"/>
</dbReference>
<dbReference type="InterPro" id="IPR000169">
    <property type="entry name" value="Pept_cys_AS"/>
</dbReference>
<dbReference type="EMBL" id="UYYF01001982">
    <property type="protein sequence ID" value="VDN00247.1"/>
    <property type="molecule type" value="Genomic_DNA"/>
</dbReference>
<dbReference type="PROSITE" id="PS00640">
    <property type="entry name" value="THIOL_PROTEASE_ASN"/>
    <property type="match status" value="1"/>
</dbReference>
<dbReference type="SUPFAM" id="SSF54001">
    <property type="entry name" value="Cysteine proteinases"/>
    <property type="match status" value="1"/>
</dbReference>
<evidence type="ECO:0000256" key="5">
    <source>
        <dbReference type="ARBA" id="ARBA00023157"/>
    </source>
</evidence>
<comment type="similarity">
    <text evidence="1">Belongs to the peptidase C1 family.</text>
</comment>
<keyword evidence="2" id="KW-0645">Protease</keyword>
<dbReference type="InterPro" id="IPR025660">
    <property type="entry name" value="Pept_his_AS"/>
</dbReference>
<proteinExistence type="inferred from homology"/>
<gene>
    <name evidence="7" type="ORF">TCLT_LOCUS3618</name>
</gene>
<dbReference type="InterPro" id="IPR000668">
    <property type="entry name" value="Peptidase_C1A_C"/>
</dbReference>
<feature type="domain" description="Peptidase C1A papain C-terminal" evidence="6">
    <location>
        <begin position="39"/>
        <end position="246"/>
    </location>
</feature>
<evidence type="ECO:0000313" key="7">
    <source>
        <dbReference type="EMBL" id="VDN00247.1"/>
    </source>
</evidence>
<evidence type="ECO:0000256" key="4">
    <source>
        <dbReference type="ARBA" id="ARBA00022807"/>
    </source>
</evidence>
<evidence type="ECO:0000313" key="9">
    <source>
        <dbReference type="WBParaSite" id="TCLT_0000362801-mRNA-1"/>
    </source>
</evidence>
<organism evidence="9">
    <name type="scientific">Thelazia callipaeda</name>
    <name type="common">Oriental eyeworm</name>
    <name type="synonym">Parasitic nematode</name>
    <dbReference type="NCBI Taxonomy" id="103827"/>
    <lineage>
        <taxon>Eukaryota</taxon>
        <taxon>Metazoa</taxon>
        <taxon>Ecdysozoa</taxon>
        <taxon>Nematoda</taxon>
        <taxon>Chromadorea</taxon>
        <taxon>Rhabditida</taxon>
        <taxon>Spirurina</taxon>
        <taxon>Spiruromorpha</taxon>
        <taxon>Thelazioidea</taxon>
        <taxon>Thelaziidae</taxon>
        <taxon>Thelazia</taxon>
    </lineage>
</organism>
<name>A0A0N5CTR7_THECL</name>
<dbReference type="InterPro" id="IPR025661">
    <property type="entry name" value="Pept_asp_AS"/>
</dbReference>
<keyword evidence="5" id="KW-1015">Disulfide bond</keyword>
<accession>A0A0N5CTR7</accession>
<keyword evidence="4" id="KW-0788">Thiol protease</keyword>
<sequence>YSGFHAFPEEFEKLNGLRPERTKPSGSTNFPELQVYGPLPDMVDWRQRGAVTRVKDQGDCGSCWAFSTIGAMEGQQFLRSGSLTELSEQNILDCSDEKYGNYGCDGGLMMNAFAYVIDNNGVDTEKSYPYLGYQGVCRYSNLTRGSSAFGSRLLPYGDEDMMKLAVAVVGPISVAFNANPIIFYNGGVFYEEDCSDWINHGVTAVGYGTDKVKLKNGTTVMMDYWLLKNSWGSDWGENGYLRIARNQ</sequence>
<dbReference type="STRING" id="103827.A0A0N5CTR7"/>
<evidence type="ECO:0000313" key="8">
    <source>
        <dbReference type="Proteomes" id="UP000276776"/>
    </source>
</evidence>
<dbReference type="PROSITE" id="PS00139">
    <property type="entry name" value="THIOL_PROTEASE_CYS"/>
    <property type="match status" value="1"/>
</dbReference>
<dbReference type="PROSITE" id="PS00639">
    <property type="entry name" value="THIOL_PROTEASE_HIS"/>
    <property type="match status" value="1"/>
</dbReference>
<keyword evidence="8" id="KW-1185">Reference proteome</keyword>
<evidence type="ECO:0000259" key="6">
    <source>
        <dbReference type="SMART" id="SM00645"/>
    </source>
</evidence>
<evidence type="ECO:0000256" key="3">
    <source>
        <dbReference type="ARBA" id="ARBA00022801"/>
    </source>
</evidence>
<evidence type="ECO:0000256" key="1">
    <source>
        <dbReference type="ARBA" id="ARBA00008455"/>
    </source>
</evidence>
<dbReference type="InterPro" id="IPR038765">
    <property type="entry name" value="Papain-like_cys_pep_sf"/>
</dbReference>
<dbReference type="WBParaSite" id="TCLT_0000362801-mRNA-1">
    <property type="protein sequence ID" value="TCLT_0000362801-mRNA-1"/>
    <property type="gene ID" value="TCLT_0000362801"/>
</dbReference>
<evidence type="ECO:0000256" key="2">
    <source>
        <dbReference type="ARBA" id="ARBA00022670"/>
    </source>
</evidence>
<dbReference type="CDD" id="cd02248">
    <property type="entry name" value="Peptidase_C1A"/>
    <property type="match status" value="1"/>
</dbReference>
<reference evidence="9" key="1">
    <citation type="submission" date="2017-02" db="UniProtKB">
        <authorList>
            <consortium name="WormBaseParasite"/>
        </authorList>
    </citation>
    <scope>IDENTIFICATION</scope>
</reference>
<dbReference type="GO" id="GO:0008234">
    <property type="term" value="F:cysteine-type peptidase activity"/>
    <property type="evidence" value="ECO:0007669"/>
    <property type="project" value="UniProtKB-KW"/>
</dbReference>
<dbReference type="InterPro" id="IPR039417">
    <property type="entry name" value="Peptidase_C1A_papain-like"/>
</dbReference>
<dbReference type="SMART" id="SM00645">
    <property type="entry name" value="Pept_C1"/>
    <property type="match status" value="1"/>
</dbReference>
<keyword evidence="3" id="KW-0378">Hydrolase</keyword>
<dbReference type="Gene3D" id="3.90.70.10">
    <property type="entry name" value="Cysteine proteinases"/>
    <property type="match status" value="1"/>
</dbReference>
<dbReference type="OrthoDB" id="10253408at2759"/>
<dbReference type="PRINTS" id="PR00705">
    <property type="entry name" value="PAPAIN"/>
</dbReference>
<dbReference type="Proteomes" id="UP000276776">
    <property type="component" value="Unassembled WGS sequence"/>
</dbReference>
<dbReference type="InterPro" id="IPR013128">
    <property type="entry name" value="Peptidase_C1A"/>
</dbReference>
<dbReference type="OMA" id="FTHENTD"/>
<reference evidence="7 8" key="2">
    <citation type="submission" date="2018-11" db="EMBL/GenBank/DDBJ databases">
        <authorList>
            <consortium name="Pathogen Informatics"/>
        </authorList>
    </citation>
    <scope>NUCLEOTIDE SEQUENCE [LARGE SCALE GENOMIC DNA]</scope>
</reference>